<evidence type="ECO:0000313" key="1">
    <source>
        <dbReference type="EMBL" id="CAG8633936.1"/>
    </source>
</evidence>
<comment type="caution">
    <text evidence="1">The sequence shown here is derived from an EMBL/GenBank/DDBJ whole genome shotgun (WGS) entry which is preliminary data.</text>
</comment>
<protein>
    <submittedName>
        <fullName evidence="1">7603_t:CDS:1</fullName>
    </submittedName>
</protein>
<dbReference type="EMBL" id="CAJVPW010012273">
    <property type="protein sequence ID" value="CAG8633936.1"/>
    <property type="molecule type" value="Genomic_DNA"/>
</dbReference>
<feature type="non-terminal residue" evidence="1">
    <location>
        <position position="1"/>
    </location>
</feature>
<proteinExistence type="predicted"/>
<dbReference type="Proteomes" id="UP000789366">
    <property type="component" value="Unassembled WGS sequence"/>
</dbReference>
<organism evidence="1 2">
    <name type="scientific">Cetraspora pellucida</name>
    <dbReference type="NCBI Taxonomy" id="1433469"/>
    <lineage>
        <taxon>Eukaryota</taxon>
        <taxon>Fungi</taxon>
        <taxon>Fungi incertae sedis</taxon>
        <taxon>Mucoromycota</taxon>
        <taxon>Glomeromycotina</taxon>
        <taxon>Glomeromycetes</taxon>
        <taxon>Diversisporales</taxon>
        <taxon>Gigasporaceae</taxon>
        <taxon>Cetraspora</taxon>
    </lineage>
</organism>
<name>A0ACA9N867_9GLOM</name>
<gene>
    <name evidence="1" type="ORF">SPELUC_LOCUS8319</name>
</gene>
<keyword evidence="2" id="KW-1185">Reference proteome</keyword>
<accession>A0ACA9N867</accession>
<evidence type="ECO:0000313" key="2">
    <source>
        <dbReference type="Proteomes" id="UP000789366"/>
    </source>
</evidence>
<feature type="non-terminal residue" evidence="1">
    <location>
        <position position="676"/>
    </location>
</feature>
<reference evidence="1" key="1">
    <citation type="submission" date="2021-06" db="EMBL/GenBank/DDBJ databases">
        <authorList>
            <person name="Kallberg Y."/>
            <person name="Tangrot J."/>
            <person name="Rosling A."/>
        </authorList>
    </citation>
    <scope>NUCLEOTIDE SEQUENCE</scope>
    <source>
        <strain evidence="1">28 12/20/2015</strain>
    </source>
</reference>
<sequence>PNFNQLILNTTSETISNMTCFQNLLSLRVLYSNGTVIERDIDLGIQSLNYCVSKIDVNSNLYDDPIKLYALDTNYVLVTYYNATNEFDNSTYSYWGMVVDWNGNKYRPINFGTTIFSMPNKNSICRNINPNKGFLRLSISSNVIKWGQYIMANNGDIIQLNATGTIDITGPFRSTLFEAISTVNEDYAIIFGSTFNSTSNSSSSNSSHDLTSSGTLRIYPLEYGKNNTGTSLLLWQTSLQNITFSYLRCAISNTGVGHMCTITVTQSVQSENDENVFTNNIFYIKVTFLSSGSALNFTILNHNLPDGIPEKLDQLAINPLPGGGYMLSAYTSNATGVLFYGYLFNETFQDPISWELSIPVQLNIVGVYTILPNNSLILALNESVDTWKLLTVDFPNLSNSPSIKSTYPSINYSMLDITSLSYISVTFLSPVELSYGNISIYQFDAATGKQTLRQSTPATLCTLNNNGTTVKLDILPCTFSMPGANYYVMFDNNFVKNYVYKEPLKGLHDRIWTFNTAPKDDIYSVNGTMYLNSLDQNLRNKFFDNLTAEISQMIPVEQNRLSTNRKSQIDPSNNIVNQELLNLDIKSTKDYKQPSAVTIIRILNSLIKNKDYTPIITGQTTQYLDSTYGFQESPRRIEKTGHNVVVIQLGFIIFDVVINSLFVGNNGKDVIWLYIP</sequence>